<accession>A0A7M2X5P6</accession>
<protein>
    <submittedName>
        <fullName evidence="1">Uncharacterized protein</fullName>
    </submittedName>
</protein>
<name>A0A7M2X5P6_9BACT</name>
<dbReference type="Proteomes" id="UP000593765">
    <property type="component" value="Chromosome"/>
</dbReference>
<organism evidence="1 2">
    <name type="scientific">Humisphaera borealis</name>
    <dbReference type="NCBI Taxonomy" id="2807512"/>
    <lineage>
        <taxon>Bacteria</taxon>
        <taxon>Pseudomonadati</taxon>
        <taxon>Planctomycetota</taxon>
        <taxon>Phycisphaerae</taxon>
        <taxon>Tepidisphaerales</taxon>
        <taxon>Tepidisphaeraceae</taxon>
        <taxon>Humisphaera</taxon>
    </lineage>
</organism>
<proteinExistence type="predicted"/>
<sequence>MSLKGVFNVYRRPNRSYEGYHRDKRRKNVDRLAILESRHSPGTPRRSAFREFVSALASIVRRKHR</sequence>
<gene>
    <name evidence="1" type="ORF">IPV69_12555</name>
</gene>
<dbReference type="RefSeq" id="WP_206295460.1">
    <property type="nucleotide sequence ID" value="NZ_CP063458.1"/>
</dbReference>
<dbReference type="EMBL" id="CP063458">
    <property type="protein sequence ID" value="QOV92130.1"/>
    <property type="molecule type" value="Genomic_DNA"/>
</dbReference>
<dbReference type="KEGG" id="hbs:IPV69_12555"/>
<reference evidence="1 2" key="1">
    <citation type="submission" date="2020-10" db="EMBL/GenBank/DDBJ databases">
        <title>Wide distribution of Phycisphaera-like planctomycetes from WD2101 soil group in peatlands and genome analysis of the first cultivated representative.</title>
        <authorList>
            <person name="Dedysh S.N."/>
            <person name="Beletsky A.V."/>
            <person name="Ivanova A."/>
            <person name="Kulichevskaya I.S."/>
            <person name="Suzina N.E."/>
            <person name="Philippov D.A."/>
            <person name="Rakitin A.L."/>
            <person name="Mardanov A.V."/>
            <person name="Ravin N.V."/>
        </authorList>
    </citation>
    <scope>NUCLEOTIDE SEQUENCE [LARGE SCALE GENOMIC DNA]</scope>
    <source>
        <strain evidence="1 2">M1803</strain>
    </source>
</reference>
<evidence type="ECO:0000313" key="2">
    <source>
        <dbReference type="Proteomes" id="UP000593765"/>
    </source>
</evidence>
<keyword evidence="2" id="KW-1185">Reference proteome</keyword>
<dbReference type="AlphaFoldDB" id="A0A7M2X5P6"/>
<evidence type="ECO:0000313" key="1">
    <source>
        <dbReference type="EMBL" id="QOV92130.1"/>
    </source>
</evidence>